<dbReference type="Gene3D" id="3.20.160.10">
    <property type="entry name" value="vpa0580 domain like"/>
    <property type="match status" value="1"/>
</dbReference>
<dbReference type="Pfam" id="PF08888">
    <property type="entry name" value="HopJ"/>
    <property type="match status" value="1"/>
</dbReference>
<evidence type="ECO:0000313" key="2">
    <source>
        <dbReference type="Proteomes" id="UP001054820"/>
    </source>
</evidence>
<dbReference type="InterPro" id="IPR038604">
    <property type="entry name" value="HopJ_sf"/>
</dbReference>
<gene>
    <name evidence="1" type="ORF">THMIRHAM_11810</name>
</gene>
<organism evidence="1 2">
    <name type="scientific">Thiomicrorhabdus immobilis</name>
    <dbReference type="NCBI Taxonomy" id="2791037"/>
    <lineage>
        <taxon>Bacteria</taxon>
        <taxon>Pseudomonadati</taxon>
        <taxon>Pseudomonadota</taxon>
        <taxon>Gammaproteobacteria</taxon>
        <taxon>Thiotrichales</taxon>
        <taxon>Piscirickettsiaceae</taxon>
        <taxon>Thiomicrorhabdus</taxon>
    </lineage>
</organism>
<name>A0ABM7MD97_9GAMM</name>
<accession>A0ABM7MD97</accession>
<dbReference type="Proteomes" id="UP001054820">
    <property type="component" value="Chromosome"/>
</dbReference>
<dbReference type="EMBL" id="AP024202">
    <property type="protein sequence ID" value="BCN93396.1"/>
    <property type="molecule type" value="Genomic_DNA"/>
</dbReference>
<sequence>MGTEIQTPGQLIEALNRGPVAFTTVMQVIDDNYEFTPTEFRNGNTVNQENTNNGSCKVFSFAQTHDLSQQATLNAFGDYYMVDVLQHPNNDDHQNIRNFIEFGWDGIDFTQQALIAK</sequence>
<keyword evidence="2" id="KW-1185">Reference proteome</keyword>
<reference evidence="1" key="1">
    <citation type="journal article" date="2022" name="Arch. Microbiol.">
        <title>Thiomicrorhabdus immobilis sp. nov., a mesophilic sulfur-oxidizing bacterium isolated from sediment of a brackish lake in northern Japan.</title>
        <authorList>
            <person name="Kojima H."/>
            <person name="Mochizuki J."/>
            <person name="Kanda M."/>
            <person name="Watanabe T."/>
            <person name="Fukui M."/>
        </authorList>
    </citation>
    <scope>NUCLEOTIDE SEQUENCE</scope>
    <source>
        <strain evidence="1">Am19</strain>
    </source>
</reference>
<dbReference type="InterPro" id="IPR014984">
    <property type="entry name" value="HopJ"/>
</dbReference>
<proteinExistence type="predicted"/>
<evidence type="ECO:0000313" key="1">
    <source>
        <dbReference type="EMBL" id="BCN93396.1"/>
    </source>
</evidence>
<protein>
    <submittedName>
        <fullName evidence="1">Type III effector</fullName>
    </submittedName>
</protein>
<dbReference type="RefSeq" id="WP_237260487.1">
    <property type="nucleotide sequence ID" value="NZ_AP024202.1"/>
</dbReference>